<feature type="transmembrane region" description="Helical" evidence="1">
    <location>
        <begin position="123"/>
        <end position="145"/>
    </location>
</feature>
<dbReference type="PANTHER" id="PTHR36974">
    <property type="entry name" value="MEMBRANE PROTEIN-RELATED"/>
    <property type="match status" value="1"/>
</dbReference>
<comment type="caution">
    <text evidence="2">The sequence shown here is derived from an EMBL/GenBank/DDBJ whole genome shotgun (WGS) entry which is preliminary data.</text>
</comment>
<organism evidence="2 3">
    <name type="scientific">Flagellimonas sediminis</name>
    <dbReference type="NCBI Taxonomy" id="2696468"/>
    <lineage>
        <taxon>Bacteria</taxon>
        <taxon>Pseudomonadati</taxon>
        <taxon>Bacteroidota</taxon>
        <taxon>Flavobacteriia</taxon>
        <taxon>Flavobacteriales</taxon>
        <taxon>Flavobacteriaceae</taxon>
        <taxon>Flagellimonas</taxon>
    </lineage>
</organism>
<dbReference type="EMBL" id="JAAAMI010000001">
    <property type="protein sequence ID" value="NDV42126.1"/>
    <property type="molecule type" value="Genomic_DNA"/>
</dbReference>
<evidence type="ECO:0000313" key="2">
    <source>
        <dbReference type="EMBL" id="NDV42126.1"/>
    </source>
</evidence>
<feature type="transmembrane region" description="Helical" evidence="1">
    <location>
        <begin position="33"/>
        <end position="51"/>
    </location>
</feature>
<evidence type="ECO:0000313" key="3">
    <source>
        <dbReference type="Proteomes" id="UP000468707"/>
    </source>
</evidence>
<gene>
    <name evidence="2" type="ORF">GTK07_02215</name>
</gene>
<protein>
    <recommendedName>
        <fullName evidence="4">DoxX family membrane protein</fullName>
    </recommendedName>
</protein>
<accession>A0A6I5KN78</accession>
<dbReference type="AlphaFoldDB" id="A0A6I5KN78"/>
<dbReference type="RefSeq" id="WP_163632597.1">
    <property type="nucleotide sequence ID" value="NZ_JAAAMI010000001.1"/>
</dbReference>
<name>A0A6I5KN78_9FLAO</name>
<keyword evidence="3" id="KW-1185">Reference proteome</keyword>
<keyword evidence="1" id="KW-0812">Transmembrane</keyword>
<proteinExistence type="predicted"/>
<evidence type="ECO:0008006" key="4">
    <source>
        <dbReference type="Google" id="ProtNLM"/>
    </source>
</evidence>
<keyword evidence="1" id="KW-0472">Membrane</keyword>
<evidence type="ECO:0000256" key="1">
    <source>
        <dbReference type="SAM" id="Phobius"/>
    </source>
</evidence>
<sequence length="151" mass="17042">MKPLFVLLAAFALSTLVLYLGKGKLDFAFAGRIALSTMLVFTAIGHFVYSNGMQAMVPSFIPLKYEIVFVTGVLEILFALAILFPKYQNFTAWVLMVFFVLILPANINAAIKNLNYQTGKFDGPGLVYLWFRVPFQIVLILWVYFSILRGK</sequence>
<dbReference type="Proteomes" id="UP000468707">
    <property type="component" value="Unassembled WGS sequence"/>
</dbReference>
<keyword evidence="1" id="KW-1133">Transmembrane helix</keyword>
<feature type="transmembrane region" description="Helical" evidence="1">
    <location>
        <begin position="63"/>
        <end position="84"/>
    </location>
</feature>
<dbReference type="PANTHER" id="PTHR36974:SF1">
    <property type="entry name" value="DOXX FAMILY MEMBRANE PROTEIN"/>
    <property type="match status" value="1"/>
</dbReference>
<feature type="transmembrane region" description="Helical" evidence="1">
    <location>
        <begin position="90"/>
        <end position="111"/>
    </location>
</feature>
<reference evidence="2 3" key="1">
    <citation type="submission" date="2020-01" db="EMBL/GenBank/DDBJ databases">
        <title>Muricauda sediminis sp.nov. 40Bstr401.</title>
        <authorList>
            <person name="Xue Z."/>
            <person name="Zhu S."/>
            <person name="Ren N."/>
            <person name="Chen T."/>
            <person name="Chen X."/>
            <person name="Chen J."/>
            <person name="Yang J."/>
        </authorList>
    </citation>
    <scope>NUCLEOTIDE SEQUENCE [LARGE SCALE GENOMIC DNA]</scope>
    <source>
        <strain evidence="2 3">40Bstr401</strain>
    </source>
</reference>